<feature type="compositionally biased region" description="Polar residues" evidence="1">
    <location>
        <begin position="140"/>
        <end position="150"/>
    </location>
</feature>
<dbReference type="GO" id="GO:0008962">
    <property type="term" value="F:phosphatidylglycerophosphatase activity"/>
    <property type="evidence" value="ECO:0007669"/>
    <property type="project" value="InterPro"/>
</dbReference>
<accession>A0A0B7G530</accession>
<evidence type="ECO:0000313" key="3">
    <source>
        <dbReference type="Proteomes" id="UP000059188"/>
    </source>
</evidence>
<proteinExistence type="predicted"/>
<dbReference type="EMBL" id="LN679186">
    <property type="protein sequence ID" value="CEL63593.1"/>
    <property type="molecule type" value="Genomic_DNA"/>
</dbReference>
<keyword evidence="3" id="KW-1185">Reference proteome</keyword>
<sequence length="384" mass="43086">MPNLYGSMVALRGLLRPGLLVPAIKVNTISRLDFTALKQAGYTGVVFDRDNCLTVPHSDILVPELTDAWTRCKATFGRENLLVVSNSAGTTDDPLGIQAESLAHNLGVPVFRHRRKKPACGNEIIQYFRLKQAASIPKPSKTTPSFIQNETSSSSSLNDPLDLTTDLHPISPKPETRVVVSPKVTGEPRLLIIGDRLLTDILLATTLPSPNDHLSIWTTHLWRTPDLPIIRFIEQSMLRLVLWHRNQTFRNGVVEERARGETWLGQEGWIWWMRRWALAIVRRGERVPPEPVALPANPLAKFVLPVPIAVAWRPTTYLGWAWYYSKIFAKSAGKGSWVVLVWTWIGVRGAVTKSWSLGVRKIQEVRARRTIKTIVAQPAEARSS</sequence>
<organism evidence="2 3">
    <name type="scientific">Thanatephorus cucumeris (strain AG1-IB / isolate 7/3/14)</name>
    <name type="common">Lettuce bottom rot fungus</name>
    <name type="synonym">Rhizoctonia solani</name>
    <dbReference type="NCBI Taxonomy" id="1108050"/>
    <lineage>
        <taxon>Eukaryota</taxon>
        <taxon>Fungi</taxon>
        <taxon>Dikarya</taxon>
        <taxon>Basidiomycota</taxon>
        <taxon>Agaricomycotina</taxon>
        <taxon>Agaricomycetes</taxon>
        <taxon>Cantharellales</taxon>
        <taxon>Ceratobasidiaceae</taxon>
        <taxon>Rhizoctonia</taxon>
        <taxon>Rhizoctonia solani AG-1</taxon>
    </lineage>
</organism>
<dbReference type="InterPro" id="IPR027706">
    <property type="entry name" value="PGP_Pase"/>
</dbReference>
<evidence type="ECO:0000313" key="2">
    <source>
        <dbReference type="EMBL" id="CEL63593.1"/>
    </source>
</evidence>
<protein>
    <submittedName>
        <fullName evidence="2">Phosphatidylglycerophosphatase GEP4, mitochondrial</fullName>
    </submittedName>
</protein>
<feature type="compositionally biased region" description="Low complexity" evidence="1">
    <location>
        <begin position="151"/>
        <end position="160"/>
    </location>
</feature>
<dbReference type="STRING" id="1108050.A0A0B7G530"/>
<reference evidence="2 3" key="1">
    <citation type="submission" date="2014-11" db="EMBL/GenBank/DDBJ databases">
        <authorList>
            <person name="Wibberg Daniel"/>
        </authorList>
    </citation>
    <scope>NUCLEOTIDE SEQUENCE [LARGE SCALE GENOMIC DNA]</scope>
    <source>
        <strain evidence="2">Rhizoctonia solani AG1-IB 7/3/14</strain>
    </source>
</reference>
<dbReference type="Proteomes" id="UP000059188">
    <property type="component" value="Unassembled WGS sequence"/>
</dbReference>
<evidence type="ECO:0000256" key="1">
    <source>
        <dbReference type="SAM" id="MobiDB-lite"/>
    </source>
</evidence>
<dbReference type="OrthoDB" id="198652at2759"/>
<name>A0A0B7G530_THACB</name>
<gene>
    <name evidence="2" type="ORF">RSOLAG1IB_10881</name>
</gene>
<dbReference type="AlphaFoldDB" id="A0A0B7G530"/>
<feature type="region of interest" description="Disordered" evidence="1">
    <location>
        <begin position="137"/>
        <end position="160"/>
    </location>
</feature>
<dbReference type="Pfam" id="PF09419">
    <property type="entry name" value="PGP_phosphatase"/>
    <property type="match status" value="1"/>
</dbReference>